<keyword evidence="3 5" id="KW-0689">Ribosomal protein</keyword>
<dbReference type="NCBIfam" id="TIGR01308">
    <property type="entry name" value="rpmD_bact"/>
    <property type="match status" value="1"/>
</dbReference>
<gene>
    <name evidence="5 8" type="primary">rpmD</name>
</gene>
<dbReference type="InterPro" id="IPR036919">
    <property type="entry name" value="Ribo_uL30_ferredoxin-like_sf"/>
</dbReference>
<dbReference type="InterPro" id="IPR016082">
    <property type="entry name" value="Ribosomal_uL30_ferredoxin-like"/>
</dbReference>
<evidence type="ECO:0000256" key="5">
    <source>
        <dbReference type="HAMAP-Rule" id="MF_01371"/>
    </source>
</evidence>
<dbReference type="InterPro" id="IPR005996">
    <property type="entry name" value="Ribosomal_uL30_bac-type"/>
</dbReference>
<dbReference type="InterPro" id="IPR018038">
    <property type="entry name" value="Ribosomal_uL30_CS"/>
</dbReference>
<dbReference type="GO" id="GO:0006412">
    <property type="term" value="P:translation"/>
    <property type="evidence" value="ECO:0007669"/>
    <property type="project" value="UniProtKB-UniRule"/>
</dbReference>
<comment type="similarity">
    <text evidence="1 5 6">Belongs to the universal ribosomal protein uL30 family.</text>
</comment>
<dbReference type="SUPFAM" id="SSF55129">
    <property type="entry name" value="Ribosomal protein L30p/L7e"/>
    <property type="match status" value="1"/>
</dbReference>
<protein>
    <recommendedName>
        <fullName evidence="5">Large ribosomal subunit protein uL30</fullName>
    </recommendedName>
</protein>
<dbReference type="GO" id="GO:0003735">
    <property type="term" value="F:structural constituent of ribosome"/>
    <property type="evidence" value="ECO:0007669"/>
    <property type="project" value="InterPro"/>
</dbReference>
<evidence type="ECO:0000256" key="6">
    <source>
        <dbReference type="RuleBase" id="RU003734"/>
    </source>
</evidence>
<evidence type="ECO:0000256" key="3">
    <source>
        <dbReference type="ARBA" id="ARBA00022980"/>
    </source>
</evidence>
<dbReference type="Pfam" id="PF00327">
    <property type="entry name" value="Ribosomal_L30"/>
    <property type="match status" value="1"/>
</dbReference>
<dbReference type="AlphaFoldDB" id="A0A0H4T3F6"/>
<name>A0A0H4T3F6_9CHLR</name>
<reference evidence="8" key="1">
    <citation type="journal article" date="2015" name="ISME J.">
        <title>Aquifer environment selects for microbial species cohorts in sediment and groundwater.</title>
        <authorList>
            <person name="Hug L.A."/>
            <person name="Thomas B.C."/>
            <person name="Brown C.T."/>
            <person name="Frischkorn K.R."/>
            <person name="Williams K.H."/>
            <person name="Tringe S.G."/>
            <person name="Banfield J.F."/>
        </authorList>
    </citation>
    <scope>NUCLEOTIDE SEQUENCE</scope>
</reference>
<evidence type="ECO:0000313" key="8">
    <source>
        <dbReference type="EMBL" id="AKQ02188.1"/>
    </source>
</evidence>
<dbReference type="PANTHER" id="PTHR15892:SF2">
    <property type="entry name" value="LARGE RIBOSOMAL SUBUNIT PROTEIN UL30M"/>
    <property type="match status" value="1"/>
</dbReference>
<dbReference type="CDD" id="cd01658">
    <property type="entry name" value="Ribosomal_L30"/>
    <property type="match status" value="1"/>
</dbReference>
<dbReference type="GO" id="GO:0022625">
    <property type="term" value="C:cytosolic large ribosomal subunit"/>
    <property type="evidence" value="ECO:0007669"/>
    <property type="project" value="TreeGrafter"/>
</dbReference>
<dbReference type="HAMAP" id="MF_01371_B">
    <property type="entry name" value="Ribosomal_uL30_B"/>
    <property type="match status" value="1"/>
</dbReference>
<dbReference type="PIRSF" id="PIRSF002211">
    <property type="entry name" value="Ribosomal_L30_bac-type"/>
    <property type="match status" value="1"/>
</dbReference>
<dbReference type="Gene3D" id="3.30.1390.20">
    <property type="entry name" value="Ribosomal protein L30, ferredoxin-like fold domain"/>
    <property type="match status" value="1"/>
</dbReference>
<dbReference type="PANTHER" id="PTHR15892">
    <property type="entry name" value="MITOCHONDRIAL RIBOSOMAL PROTEIN L30"/>
    <property type="match status" value="1"/>
</dbReference>
<evidence type="ECO:0000256" key="4">
    <source>
        <dbReference type="ARBA" id="ARBA00023274"/>
    </source>
</evidence>
<comment type="subunit">
    <text evidence="2 5">Part of the 50S ribosomal subunit.</text>
</comment>
<evidence type="ECO:0000259" key="7">
    <source>
        <dbReference type="Pfam" id="PF00327"/>
    </source>
</evidence>
<dbReference type="EMBL" id="KT006997">
    <property type="protein sequence ID" value="AKQ02188.1"/>
    <property type="molecule type" value="Genomic_DNA"/>
</dbReference>
<evidence type="ECO:0000256" key="1">
    <source>
        <dbReference type="ARBA" id="ARBA00007594"/>
    </source>
</evidence>
<accession>A0A0H4T3F6</accession>
<sequence length="62" mass="7028">MAKLRISWHKSAIGYGGDQKRTIQALGLRRLGHTVEHNDTRAIRGMINKVRHLVKVAEVPQD</sequence>
<evidence type="ECO:0000256" key="2">
    <source>
        <dbReference type="ARBA" id="ARBA00011838"/>
    </source>
</evidence>
<dbReference type="FunFam" id="3.30.1390.20:FF:000001">
    <property type="entry name" value="50S ribosomal protein L30"/>
    <property type="match status" value="1"/>
</dbReference>
<keyword evidence="4 5" id="KW-0687">Ribonucleoprotein</keyword>
<organism evidence="8">
    <name type="scientific">uncultured Chloroflexi bacterium Rifle_16ft_4_minimus_36211</name>
    <dbReference type="NCBI Taxonomy" id="1665072"/>
    <lineage>
        <taxon>Bacteria</taxon>
        <taxon>Bacillati</taxon>
        <taxon>Chloroflexota</taxon>
        <taxon>environmental samples</taxon>
    </lineage>
</organism>
<feature type="domain" description="Large ribosomal subunit protein uL30-like ferredoxin-like fold" evidence="7">
    <location>
        <begin position="4"/>
        <end position="54"/>
    </location>
</feature>
<dbReference type="PROSITE" id="PS00634">
    <property type="entry name" value="RIBOSOMAL_L30"/>
    <property type="match status" value="1"/>
</dbReference>
<proteinExistence type="inferred from homology"/>